<proteinExistence type="predicted"/>
<dbReference type="InterPro" id="IPR036188">
    <property type="entry name" value="FAD/NAD-bd_sf"/>
</dbReference>
<dbReference type="Gene3D" id="3.90.700.10">
    <property type="entry name" value="Succinate dehydrogenase/fumarate reductase flavoprotein, catalytic domain"/>
    <property type="match status" value="1"/>
</dbReference>
<dbReference type="Pfam" id="PF00890">
    <property type="entry name" value="FAD_binding_2"/>
    <property type="match status" value="1"/>
</dbReference>
<dbReference type="RefSeq" id="WP_086782931.1">
    <property type="nucleotide sequence ID" value="NZ_JAGIOO010000001.1"/>
</dbReference>
<feature type="domain" description="FAD-dependent oxidoreductase 2 FAD-binding" evidence="3">
    <location>
        <begin position="6"/>
        <end position="535"/>
    </location>
</feature>
<dbReference type="InterPro" id="IPR003953">
    <property type="entry name" value="FAD-dep_OxRdtase_2_FAD-bd"/>
</dbReference>
<reference evidence="4 5" key="1">
    <citation type="submission" date="2021-03" db="EMBL/GenBank/DDBJ databases">
        <title>Sequencing the genomes of 1000 actinobacteria strains.</title>
        <authorList>
            <person name="Klenk H.-P."/>
        </authorList>
    </citation>
    <scope>NUCLEOTIDE SEQUENCE [LARGE SCALE GENOMIC DNA]</scope>
    <source>
        <strain evidence="4 5">DSM 44580</strain>
    </source>
</reference>
<evidence type="ECO:0000259" key="3">
    <source>
        <dbReference type="Pfam" id="PF00890"/>
    </source>
</evidence>
<dbReference type="Proteomes" id="UP001519363">
    <property type="component" value="Unassembled WGS sequence"/>
</dbReference>
<dbReference type="PIRSF" id="PIRSF036654">
    <property type="entry name" value="UCP036654"/>
    <property type="match status" value="1"/>
</dbReference>
<protein>
    <submittedName>
        <fullName evidence="4">Oxidoreductase</fullName>
    </submittedName>
</protein>
<keyword evidence="2" id="KW-0560">Oxidoreductase</keyword>
<gene>
    <name evidence="4" type="ORF">JOF53_005546</name>
</gene>
<name>A0ABS5AJB8_9PSEU</name>
<dbReference type="SUPFAM" id="SSF51905">
    <property type="entry name" value="FAD/NAD(P)-binding domain"/>
    <property type="match status" value="1"/>
</dbReference>
<evidence type="ECO:0000256" key="1">
    <source>
        <dbReference type="ARBA" id="ARBA00022630"/>
    </source>
</evidence>
<accession>A0ABS5AJB8</accession>
<dbReference type="InterPro" id="IPR014614">
    <property type="entry name" value="KsdD_DH"/>
</dbReference>
<dbReference type="Gene3D" id="3.50.50.60">
    <property type="entry name" value="FAD/NAD(P)-binding domain"/>
    <property type="match status" value="1"/>
</dbReference>
<evidence type="ECO:0000313" key="5">
    <source>
        <dbReference type="Proteomes" id="UP001519363"/>
    </source>
</evidence>
<keyword evidence="5" id="KW-1185">Reference proteome</keyword>
<organism evidence="4 5">
    <name type="scientific">Crossiella equi</name>
    <dbReference type="NCBI Taxonomy" id="130796"/>
    <lineage>
        <taxon>Bacteria</taxon>
        <taxon>Bacillati</taxon>
        <taxon>Actinomycetota</taxon>
        <taxon>Actinomycetes</taxon>
        <taxon>Pseudonocardiales</taxon>
        <taxon>Pseudonocardiaceae</taxon>
        <taxon>Crossiella</taxon>
    </lineage>
</organism>
<comment type="caution">
    <text evidence="4">The sequence shown here is derived from an EMBL/GenBank/DDBJ whole genome shotgun (WGS) entry which is preliminary data.</text>
</comment>
<dbReference type="NCBIfam" id="NF009472">
    <property type="entry name" value="PRK12834.1"/>
    <property type="match status" value="1"/>
</dbReference>
<evidence type="ECO:0000313" key="4">
    <source>
        <dbReference type="EMBL" id="MBP2476674.1"/>
    </source>
</evidence>
<evidence type="ECO:0000256" key="2">
    <source>
        <dbReference type="ARBA" id="ARBA00023002"/>
    </source>
</evidence>
<keyword evidence="1" id="KW-0285">Flavoprotein</keyword>
<dbReference type="PANTHER" id="PTHR43260:SF1">
    <property type="entry name" value="KSDD-LIKE STEROID DEHYDROGENASE RV0785"/>
    <property type="match status" value="1"/>
</dbReference>
<dbReference type="PANTHER" id="PTHR43260">
    <property type="entry name" value="3-KETOSTEROID-DELTA-1-DEHYDROGENASE"/>
    <property type="match status" value="1"/>
</dbReference>
<sequence length="554" mass="59837">MAAEPDVVVVGAGLAGLVATHELVKAGRRVLVVDQENRNNLGAQAFWSLGGLFFVDSPEQRRLGIKDSYELALQDWLGSAGFDREDEDHWARQWAQAYVRFAATEKRAYLHDLGLRVTPVVGWAERGGAAADGHGNSVPRFHLTWGTGPEVVRVFLEPVLAAEQRGQVTFAFRHQVDELVVTGGAVTGVRGTVLEPTDLPRGKASSRVKVGEFELSAKAVLVSSGGIGHNHELIRRNWPTERLGKCPETMIAGVPAHVDGRMLGITEQAGGRIVNRDRMWHYTEGLHNWDPIWPDHAIRIIPGPSSLWFDANGKRLSAPNFPGFDTNASMKEILATGYDYSWFVLTQTILEKEFMLSGSEQNPEFTGKNLKAALSSRLAKGAPGPVAAFREHGVDFVVAKTLPELVAGMNKLARGPQLSAEDLERQIVARDREVGNAYSKDAQLAAITNARQYIGDKLARVVKPHRILDPAHGPLIAVRLNVLTRKTLGGLQTNLDSQVIGASGDPVPGLYAAGEVAGFGGGGVHGYNALEGTFLGGCIFSGRNAGRAMGRVAR</sequence>
<dbReference type="EMBL" id="JAGIOO010000001">
    <property type="protein sequence ID" value="MBP2476674.1"/>
    <property type="molecule type" value="Genomic_DNA"/>
</dbReference>
<dbReference type="InterPro" id="IPR027477">
    <property type="entry name" value="Succ_DH/fumarate_Rdtase_cat_sf"/>
</dbReference>